<dbReference type="Gene3D" id="3.40.50.300">
    <property type="entry name" value="P-loop containing nucleotide triphosphate hydrolases"/>
    <property type="match status" value="1"/>
</dbReference>
<dbReference type="GO" id="GO:0016887">
    <property type="term" value="F:ATP hydrolysis activity"/>
    <property type="evidence" value="ECO:0007669"/>
    <property type="project" value="InterPro"/>
</dbReference>
<organism evidence="3 4">
    <name type="scientific">Naegleria lovaniensis</name>
    <name type="common">Amoeba</name>
    <dbReference type="NCBI Taxonomy" id="51637"/>
    <lineage>
        <taxon>Eukaryota</taxon>
        <taxon>Discoba</taxon>
        <taxon>Heterolobosea</taxon>
        <taxon>Tetramitia</taxon>
        <taxon>Eutetramitia</taxon>
        <taxon>Vahlkampfiidae</taxon>
        <taxon>Naegleria</taxon>
    </lineage>
</organism>
<dbReference type="InterPro" id="IPR027417">
    <property type="entry name" value="P-loop_NTPase"/>
</dbReference>
<evidence type="ECO:0000313" key="4">
    <source>
        <dbReference type="Proteomes" id="UP000816034"/>
    </source>
</evidence>
<name>A0AA88GP90_NAELO</name>
<dbReference type="Pfam" id="PF13401">
    <property type="entry name" value="AAA_22"/>
    <property type="match status" value="1"/>
</dbReference>
<sequence>MLPPSPTPKKRRFLIPPFLSFNRHNQENGSSSELSVSQSFPNSSLSQVSGSVLTSHQEESHSLDSRPSYSNSIPHSSDPSPLFTNQPVTIKDLFQYTVSIEGLDDFILDQILSDSIVWHTVNAEARSMTNNMKEILSTCMTAHHSFFRRAKANSHIIVEGYARTGKTTLSKTIFPHMMSRLIVHKQKYPDPGNVTSFKRFRLFFFNCTLIDRSRTTFLEDICVGTLGMSQVPHIQQLVNKLKKHFEDKSVFNFIVVDEVQALLPSELAQLKLLLKDPTLNTNIFGIITGSTQAEVVRRIALVPSNCFAWSDARVRYTIPRCCSENQLQECHHWLKKEFPNVQLDDIDLIRIQNHFGTLHWSFLTQIYDSLANEKTFIKRQSLNVVLQDITNSLFEIYDRDVMQTILSMQHPNAIEHLLQGIFEKNFFDNHPCEREYFFVKDSNSQKFIFRDLIFSRYLRCNYEHSDGRIKYWKGEKSGKRIYMLLLPFIVASEQAKGNNFSKAVIKVLQKRIINEKAFFTLMPDRCERIDSFSGKNKTPEEKLRMFLIFIRNVLSHSHNQAAAIYEIIMELFCNNDEENFQSLVLDISPHVEI</sequence>
<dbReference type="SUPFAM" id="SSF52540">
    <property type="entry name" value="P-loop containing nucleoside triphosphate hydrolases"/>
    <property type="match status" value="1"/>
</dbReference>
<proteinExistence type="predicted"/>
<reference evidence="3 4" key="1">
    <citation type="journal article" date="2018" name="BMC Genomics">
        <title>The genome of Naegleria lovaniensis, the basis for a comparative approach to unravel pathogenicity factors of the human pathogenic amoeba N. fowleri.</title>
        <authorList>
            <person name="Liechti N."/>
            <person name="Schurch N."/>
            <person name="Bruggmann R."/>
            <person name="Wittwer M."/>
        </authorList>
    </citation>
    <scope>NUCLEOTIDE SEQUENCE [LARGE SCALE GENOMIC DNA]</scope>
    <source>
        <strain evidence="3 4">ATCC 30569</strain>
    </source>
</reference>
<dbReference type="AlphaFoldDB" id="A0AA88GP90"/>
<comment type="caution">
    <text evidence="3">The sequence shown here is derived from an EMBL/GenBank/DDBJ whole genome shotgun (WGS) entry which is preliminary data.</text>
</comment>
<feature type="compositionally biased region" description="Polar residues" evidence="1">
    <location>
        <begin position="27"/>
        <end position="55"/>
    </location>
</feature>
<dbReference type="Proteomes" id="UP000816034">
    <property type="component" value="Unassembled WGS sequence"/>
</dbReference>
<evidence type="ECO:0000256" key="1">
    <source>
        <dbReference type="SAM" id="MobiDB-lite"/>
    </source>
</evidence>
<dbReference type="GeneID" id="68098983"/>
<accession>A0AA88GP90</accession>
<feature type="compositionally biased region" description="Polar residues" evidence="1">
    <location>
        <begin position="65"/>
        <end position="81"/>
    </location>
</feature>
<feature type="domain" description="ORC1/DEAH AAA+ ATPase" evidence="2">
    <location>
        <begin position="152"/>
        <end position="279"/>
    </location>
</feature>
<gene>
    <name evidence="3" type="ORF">C9374_006529</name>
</gene>
<protein>
    <recommendedName>
        <fullName evidence="2">ORC1/DEAH AAA+ ATPase domain-containing protein</fullName>
    </recommendedName>
</protein>
<dbReference type="EMBL" id="PYSW02000027">
    <property type="protein sequence ID" value="KAG2381540.1"/>
    <property type="molecule type" value="Genomic_DNA"/>
</dbReference>
<keyword evidence="4" id="KW-1185">Reference proteome</keyword>
<dbReference type="RefSeq" id="XP_044547220.1">
    <property type="nucleotide sequence ID" value="XM_044696399.1"/>
</dbReference>
<evidence type="ECO:0000313" key="3">
    <source>
        <dbReference type="EMBL" id="KAG2381540.1"/>
    </source>
</evidence>
<feature type="region of interest" description="Disordered" evidence="1">
    <location>
        <begin position="21"/>
        <end position="81"/>
    </location>
</feature>
<evidence type="ECO:0000259" key="2">
    <source>
        <dbReference type="Pfam" id="PF13401"/>
    </source>
</evidence>
<dbReference type="InterPro" id="IPR049945">
    <property type="entry name" value="AAA_22"/>
</dbReference>